<reference evidence="2" key="1">
    <citation type="journal article" date="2015" name="PLoS Genet.">
        <title>Genome Sequence and Transcriptome Analyses of Chrysochromulina tobin: Metabolic Tools for Enhanced Algal Fitness in the Prominent Order Prymnesiales (Haptophyceae).</title>
        <authorList>
            <person name="Hovde B.T."/>
            <person name="Deodato C.R."/>
            <person name="Hunsperger H.M."/>
            <person name="Ryken S.A."/>
            <person name="Yost W."/>
            <person name="Jha R.K."/>
            <person name="Patterson J."/>
            <person name="Monnat R.J. Jr."/>
            <person name="Barlow S.B."/>
            <person name="Starkenburg S.R."/>
            <person name="Cattolico R.A."/>
        </authorList>
    </citation>
    <scope>NUCLEOTIDE SEQUENCE</scope>
    <source>
        <strain evidence="2">CCMP291</strain>
    </source>
</reference>
<dbReference type="EMBL" id="JWZX01002722">
    <property type="protein sequence ID" value="KOO27384.1"/>
    <property type="molecule type" value="Genomic_DNA"/>
</dbReference>
<sequence>MSAMGSLFGEHAAVAAPIAYEHCLRLLHEMDTDLDEFITEIDVSNYVRKHRLPFSDAEVRSMFLEANSSANGMMDVEQLGKAVSYKFPHRKHNDDWVRLFELAPRRGPVLAREPVKRLTALVAPPLEQEPVRANFEQQGAIMTFSPLITGGGSGLGHTGHSFTAGSAYSAGASTLASRASAMTFSAAPRPLYAGARLGSDFEREHEKTLNRYLTAEAEERPPPEPAPLPSVLGSQSFAFHTDSNPPRCGFAAQGAFARSVEEAQRTSDDVNYKTRLTAEELRARHAAAPKPLYYGLHERDYYYTPCSHRDHIPMRVDGAVTRVTGVKATPALRLMITEGSFTAFASANERAHKHQLYPADVTSKPFVTVGTTYMRNRDREIKLEAAQGRLQIADGTEYPPPIAFMNGKPMAYKFRAEQPDPERVPPGAPPFITSTLGRFWPKINQIGEGLGPSVIAAANPPHTCPGLRVQMTENIHHAARSARSGMVSDAYSYPPTMV</sequence>
<name>A0A0M0JLC8_9EUKA</name>
<dbReference type="InterPro" id="IPR011992">
    <property type="entry name" value="EF-hand-dom_pair"/>
</dbReference>
<proteinExistence type="predicted"/>
<comment type="caution">
    <text evidence="1">The sequence shown here is derived from an EMBL/GenBank/DDBJ whole genome shotgun (WGS) entry which is preliminary data.</text>
</comment>
<dbReference type="AlphaFoldDB" id="A0A0M0JLC8"/>
<dbReference type="Proteomes" id="UP000037460">
    <property type="component" value="Unassembled WGS sequence"/>
</dbReference>
<evidence type="ECO:0000313" key="2">
    <source>
        <dbReference type="Proteomes" id="UP000037460"/>
    </source>
</evidence>
<accession>A0A0M0JLC8</accession>
<evidence type="ECO:0000313" key="1">
    <source>
        <dbReference type="EMBL" id="KOO27384.1"/>
    </source>
</evidence>
<dbReference type="SUPFAM" id="SSF47473">
    <property type="entry name" value="EF-hand"/>
    <property type="match status" value="1"/>
</dbReference>
<gene>
    <name evidence="1" type="ORF">Ctob_013449</name>
</gene>
<organism evidence="1 2">
    <name type="scientific">Chrysochromulina tobinii</name>
    <dbReference type="NCBI Taxonomy" id="1460289"/>
    <lineage>
        <taxon>Eukaryota</taxon>
        <taxon>Haptista</taxon>
        <taxon>Haptophyta</taxon>
        <taxon>Prymnesiophyceae</taxon>
        <taxon>Prymnesiales</taxon>
        <taxon>Chrysochromulinaceae</taxon>
        <taxon>Chrysochromulina</taxon>
    </lineage>
</organism>
<keyword evidence="2" id="KW-1185">Reference proteome</keyword>
<protein>
    <recommendedName>
        <fullName evidence="3">EF-hand domain-containing protein</fullName>
    </recommendedName>
</protein>
<evidence type="ECO:0008006" key="3">
    <source>
        <dbReference type="Google" id="ProtNLM"/>
    </source>
</evidence>